<reference evidence="4 8" key="5">
    <citation type="submission" date="2019-03" db="EMBL/GenBank/DDBJ databases">
        <title>Burkholderia cepacia outbreak.</title>
        <authorList>
            <person name="Farzana R."/>
            <person name="Walsh T.R."/>
        </authorList>
    </citation>
    <scope>NUCLEOTIDE SEQUENCE [LARGE SCALE GENOMIC DNA]</scope>
    <source>
        <strain evidence="4">D13</strain>
        <strain evidence="8">d13</strain>
    </source>
</reference>
<evidence type="ECO:0000313" key="3">
    <source>
        <dbReference type="EMBL" id="RAP97026.1"/>
    </source>
</evidence>
<reference evidence="2 6" key="3">
    <citation type="submission" date="2018-02" db="EMBL/GenBank/DDBJ databases">
        <title>Draft genome sequencing of Burkholderia cepacia Y14-15.</title>
        <authorList>
            <person name="Zheng B.-X."/>
        </authorList>
    </citation>
    <scope>NUCLEOTIDE SEQUENCE [LARGE SCALE GENOMIC DNA]</scope>
    <source>
        <strain evidence="2 6">Y14-15</strain>
    </source>
</reference>
<reference evidence="1" key="2">
    <citation type="submission" date="2017-09" db="EMBL/GenBank/DDBJ databases">
        <title>FDA dAtabase for Regulatory Grade micrObial Sequences (FDA-ARGOS): Supporting development and validation of Infectious Disease Dx tests.</title>
        <authorList>
            <person name="Minogue T."/>
            <person name="Wolcott M."/>
            <person name="Wasieloski L."/>
            <person name="Aguilar W."/>
            <person name="Moore D."/>
            <person name="Tallon L."/>
            <person name="Sadzewicz L."/>
            <person name="Ott S."/>
            <person name="Zhao X."/>
            <person name="Nagaraj S."/>
            <person name="Vavikolanu K."/>
            <person name="Aluvathingal J."/>
            <person name="Nadendla S."/>
            <person name="Sichtig H."/>
        </authorList>
    </citation>
    <scope>NUCLEOTIDE SEQUENCE</scope>
    <source>
        <strain evidence="1">FDAARGOS_388</strain>
    </source>
</reference>
<organism evidence="2 6">
    <name type="scientific">Burkholderia cepacia</name>
    <name type="common">Pseudomonas cepacia</name>
    <dbReference type="NCBI Taxonomy" id="292"/>
    <lineage>
        <taxon>Bacteria</taxon>
        <taxon>Pseudomonadati</taxon>
        <taxon>Pseudomonadota</taxon>
        <taxon>Betaproteobacteria</taxon>
        <taxon>Burkholderiales</taxon>
        <taxon>Burkholderiaceae</taxon>
        <taxon>Burkholderia</taxon>
        <taxon>Burkholderia cepacia complex</taxon>
    </lineage>
</organism>
<keyword evidence="5" id="KW-1185">Reference proteome</keyword>
<reference evidence="3 7" key="4">
    <citation type="submission" date="2018-06" db="EMBL/GenBank/DDBJ databases">
        <title>Towards the identification of Burkholderia cepacia strain which caused fatal septicemia.</title>
        <authorList>
            <person name="Bui L.A.T."/>
            <person name="Zakharova I.B."/>
            <person name="Shpak I.M."/>
            <person name="Teteryatnikova N."/>
            <person name="Ustinov D.V."/>
            <person name="Kuzyutina Y.A."/>
            <person name="Nguyen H.N."/>
            <person name="Antonov A.S."/>
            <person name="Avdyusheva E.F."/>
            <person name="Victorov D.V."/>
        </authorList>
    </citation>
    <scope>NUCLEOTIDE SEQUENCE [LARGE SCALE GENOMIC DNA]</scope>
    <source>
        <strain evidence="3 7">PT02</strain>
    </source>
</reference>
<accession>A0A1Z3YQS5</accession>
<evidence type="ECO:0000313" key="5">
    <source>
        <dbReference type="Proteomes" id="UP000218103"/>
    </source>
</evidence>
<dbReference type="Proteomes" id="UP000248899">
    <property type="component" value="Unassembled WGS sequence"/>
</dbReference>
<dbReference type="OrthoDB" id="9103652at2"/>
<dbReference type="RefSeq" id="WP_072437498.1">
    <property type="nucleotide sequence ID" value="NZ_BCNU01000073.1"/>
</dbReference>
<dbReference type="Proteomes" id="UP000298234">
    <property type="component" value="Unassembled WGS sequence"/>
</dbReference>
<dbReference type="GeneID" id="70359102"/>
<protein>
    <submittedName>
        <fullName evidence="2">Uncharacterized protein</fullName>
    </submittedName>
</protein>
<proteinExistence type="predicted"/>
<evidence type="ECO:0000313" key="4">
    <source>
        <dbReference type="EMBL" id="TEU31342.1"/>
    </source>
</evidence>
<dbReference type="Proteomes" id="UP000218103">
    <property type="component" value="Chromosome 1"/>
</dbReference>
<dbReference type="Proteomes" id="UP000238206">
    <property type="component" value="Unassembled WGS sequence"/>
</dbReference>
<evidence type="ECO:0000313" key="1">
    <source>
        <dbReference type="EMBL" id="ATF77279.1"/>
    </source>
</evidence>
<dbReference type="AlphaFoldDB" id="A0A1Z3YQS5"/>
<reference evidence="5" key="1">
    <citation type="submission" date="2017-09" db="EMBL/GenBank/DDBJ databases">
        <title>FDA dAtabase for Regulatory Grade micrObial Sequences (FDA-ARGOS): Supporting development and validation of Infectious Disease Dx tests.</title>
        <authorList>
            <person name="Minogue T."/>
            <person name="Wolcott M."/>
            <person name="Wasieloski L."/>
            <person name="Aguilar W."/>
            <person name="Moore D."/>
            <person name="Tallon L.J."/>
            <person name="Sadzewicz L."/>
            <person name="Ott S."/>
            <person name="Zhao X."/>
            <person name="Nagaraj S."/>
            <person name="Vavikolanu K."/>
            <person name="Aluvathingal J."/>
            <person name="Nadendla S."/>
            <person name="Sichtig H."/>
        </authorList>
    </citation>
    <scope>NUCLEOTIDE SEQUENCE [LARGE SCALE GENOMIC DNA]</scope>
    <source>
        <strain evidence="5">FDAARGOS_388</strain>
    </source>
</reference>
<evidence type="ECO:0000313" key="7">
    <source>
        <dbReference type="Proteomes" id="UP000248899"/>
    </source>
</evidence>
<dbReference type="EMBL" id="CP023518">
    <property type="protein sequence ID" value="ATF77279.1"/>
    <property type="molecule type" value="Genomic_DNA"/>
</dbReference>
<dbReference type="EMBL" id="SNSQ01000126">
    <property type="protein sequence ID" value="TEU31342.1"/>
    <property type="molecule type" value="Genomic_DNA"/>
</dbReference>
<evidence type="ECO:0000313" key="2">
    <source>
        <dbReference type="EMBL" id="PQP22279.1"/>
    </source>
</evidence>
<name>A0A1Z3YQS5_BURCE</name>
<sequence>MRVRGPLVRWDRSVARSSRSAASPSDGSCGWHSPRLQHLSIYTILSRRSVRRHNAVSARAFVAVDTDEVASLLP</sequence>
<evidence type="ECO:0000313" key="6">
    <source>
        <dbReference type="Proteomes" id="UP000238206"/>
    </source>
</evidence>
<gene>
    <name evidence="2" type="ORF">C5615_01060</name>
    <name evidence="1" type="ORF">CO711_07355</name>
    <name evidence="3" type="ORF">DPR02_39095</name>
    <name evidence="4" type="ORF">E3D37_45165</name>
</gene>
<evidence type="ECO:0000313" key="8">
    <source>
        <dbReference type="Proteomes" id="UP000298234"/>
    </source>
</evidence>
<dbReference type="EMBL" id="PUIQ01000001">
    <property type="protein sequence ID" value="PQP22279.1"/>
    <property type="molecule type" value="Genomic_DNA"/>
</dbReference>
<dbReference type="EMBL" id="QLUZ01000053">
    <property type="protein sequence ID" value="RAP97026.1"/>
    <property type="molecule type" value="Genomic_DNA"/>
</dbReference>